<keyword evidence="2" id="KW-0548">Nucleotidyltransferase</keyword>
<evidence type="ECO:0000256" key="2">
    <source>
        <dbReference type="ARBA" id="ARBA00022695"/>
    </source>
</evidence>
<reference evidence="5 6" key="1">
    <citation type="submission" date="2016-04" db="EMBL/GenBank/DDBJ databases">
        <title>The genome of Intoshia linei affirms orthonectids as highly simplified spiralians.</title>
        <authorList>
            <person name="Mikhailov K.V."/>
            <person name="Slusarev G.S."/>
            <person name="Nikitin M.A."/>
            <person name="Logacheva M.D."/>
            <person name="Penin A."/>
            <person name="Aleoshin V."/>
            <person name="Panchin Y.V."/>
        </authorList>
    </citation>
    <scope>NUCLEOTIDE SEQUENCE [LARGE SCALE GENOMIC DNA]</scope>
    <source>
        <strain evidence="5">Intl2013</strain>
        <tissue evidence="5">Whole animal</tissue>
    </source>
</reference>
<accession>A0A177ARB9</accession>
<dbReference type="SUPFAM" id="SSF50630">
    <property type="entry name" value="Acid proteases"/>
    <property type="match status" value="1"/>
</dbReference>
<dbReference type="PANTHER" id="PTHR37984">
    <property type="entry name" value="PROTEIN CBG26694"/>
    <property type="match status" value="1"/>
</dbReference>
<dbReference type="Proteomes" id="UP000078046">
    <property type="component" value="Unassembled WGS sequence"/>
</dbReference>
<keyword evidence="1" id="KW-0808">Transferase</keyword>
<dbReference type="GO" id="GO:0016779">
    <property type="term" value="F:nucleotidyltransferase activity"/>
    <property type="evidence" value="ECO:0007669"/>
    <property type="project" value="UniProtKB-KW"/>
</dbReference>
<dbReference type="EMBL" id="LWCA01002171">
    <property type="protein sequence ID" value="OAF64062.1"/>
    <property type="molecule type" value="Genomic_DNA"/>
</dbReference>
<dbReference type="OrthoDB" id="6160000at2759"/>
<comment type="caution">
    <text evidence="5">The sequence shown here is derived from an EMBL/GenBank/DDBJ whole genome shotgun (WGS) entry which is preliminary data.</text>
</comment>
<evidence type="ECO:0008006" key="7">
    <source>
        <dbReference type="Google" id="ProtNLM"/>
    </source>
</evidence>
<evidence type="ECO:0000256" key="3">
    <source>
        <dbReference type="ARBA" id="ARBA00022722"/>
    </source>
</evidence>
<dbReference type="Gene3D" id="3.10.10.10">
    <property type="entry name" value="HIV Type 1 Reverse Transcriptase, subunit A, domain 1"/>
    <property type="match status" value="1"/>
</dbReference>
<evidence type="ECO:0000313" key="6">
    <source>
        <dbReference type="Proteomes" id="UP000078046"/>
    </source>
</evidence>
<dbReference type="InterPro" id="IPR043502">
    <property type="entry name" value="DNA/RNA_pol_sf"/>
</dbReference>
<evidence type="ECO:0000256" key="1">
    <source>
        <dbReference type="ARBA" id="ARBA00022679"/>
    </source>
</evidence>
<feature type="non-terminal residue" evidence="5">
    <location>
        <position position="355"/>
    </location>
</feature>
<sequence>MEKLIPKLKPLISEDGKYTSDPHVWIQRFENILVLTMPDDQKITDKKKCTLLKLLNGEIAEKRSENSDVTESYVLMKKKVLSWHKLNVSDKRDKFTNTFQGSNETIEAYIDRLNNLTTYCKFVDRKEKIRDQLVRGIKNRRAVEEIKMYDHLALDKCINIGEEDNQVNFKFILDTGSDVNCISYKKLKFCNLITKMVPVNDILKSAQGSTIYVYGVINILINKNITKFYVINTDNILRREFVMNYLLQMKPNPIFKCNAIVLENLKYCSTAFLEIVKKFEVVFSNNPGRTNIGEHSINLKEGSVVQSPHYLVPFNHRNQDESVIKSMVEQNIIEPSQNSYRSSCFFVNKKDGHKR</sequence>
<dbReference type="InterPro" id="IPR021109">
    <property type="entry name" value="Peptidase_aspartic_dom_sf"/>
</dbReference>
<organism evidence="5 6">
    <name type="scientific">Intoshia linei</name>
    <dbReference type="NCBI Taxonomy" id="1819745"/>
    <lineage>
        <taxon>Eukaryota</taxon>
        <taxon>Metazoa</taxon>
        <taxon>Spiralia</taxon>
        <taxon>Lophotrochozoa</taxon>
        <taxon>Mesozoa</taxon>
        <taxon>Orthonectida</taxon>
        <taxon>Rhopaluridae</taxon>
        <taxon>Intoshia</taxon>
    </lineage>
</organism>
<name>A0A177ARB9_9BILA</name>
<dbReference type="GO" id="GO:0004519">
    <property type="term" value="F:endonuclease activity"/>
    <property type="evidence" value="ECO:0007669"/>
    <property type="project" value="UniProtKB-KW"/>
</dbReference>
<proteinExistence type="predicted"/>
<keyword evidence="4" id="KW-0378">Hydrolase</keyword>
<dbReference type="PANTHER" id="PTHR37984:SF5">
    <property type="entry name" value="PROTEIN NYNRIN-LIKE"/>
    <property type="match status" value="1"/>
</dbReference>
<gene>
    <name evidence="5" type="ORF">A3Q56_08232</name>
</gene>
<evidence type="ECO:0000313" key="5">
    <source>
        <dbReference type="EMBL" id="OAF64062.1"/>
    </source>
</evidence>
<keyword evidence="6" id="KW-1185">Reference proteome</keyword>
<evidence type="ECO:0000256" key="4">
    <source>
        <dbReference type="ARBA" id="ARBA00022759"/>
    </source>
</evidence>
<dbReference type="SUPFAM" id="SSF56672">
    <property type="entry name" value="DNA/RNA polymerases"/>
    <property type="match status" value="1"/>
</dbReference>
<keyword evidence="3" id="KW-0540">Nuclease</keyword>
<dbReference type="InterPro" id="IPR050951">
    <property type="entry name" value="Retrovirus_Pol_polyprotein"/>
</dbReference>
<dbReference type="CDD" id="cd00303">
    <property type="entry name" value="retropepsin_like"/>
    <property type="match status" value="1"/>
</dbReference>
<dbReference type="AlphaFoldDB" id="A0A177ARB9"/>
<keyword evidence="4" id="KW-0255">Endonuclease</keyword>
<protein>
    <recommendedName>
        <fullName evidence="7">Peptidase A2 domain-containing protein</fullName>
    </recommendedName>
</protein>